<proteinExistence type="predicted"/>
<accession>A0AA90VJ78</accession>
<name>A0AA90VJ78_9BACT</name>
<comment type="caution">
    <text evidence="2">The sequence shown here is derived from an EMBL/GenBank/DDBJ whole genome shotgun (WGS) entry which is preliminary data.</text>
</comment>
<sequence length="650" mass="73395">MKQIRLHIGMIAVLLTFMLTACTDCIVDNETSSNEAEDGYYTAHFNIAIPSFEKQTATRSTVYMNEGIRSKDDLKLFCFDNEGQFVGFGNIKDKFNSIEGFNRDNDGNYKTPSGNKIEQDSTAVSGGNINGDGSSELRDFNAEIPNKTSRIHLVANATAQYNSLNDKDQDGHDVQWKWVGMHENMLMTTFETNHTELQHVMTRYWGYIKRDTPNQLKEYLTNTDKQKDYIIHLIRDRAKISAVWSDAAKKANANLKSSDFGISVFNGVEFGTIAPFNRDSLKFDDTTGGKDWTWNATYITPAVSTKRLKGSNGQMYNPTAAFEESNLPTDPAKVTIKYNGKFYFIYLQDKNNKPYAIKRNYEYRIIIDKLDESYGKGSSEEAIKGAPVNNPWIRVEQIVPGVSDGEYELAIVGGTYKTVNTGEKTDQTVQFTYKGSDAAGKQPTDFEALWSENLAYATADAPVVTNYTYNEATKTGTGTITYKLNKIDKIWREGIIHLIDKVHGLNRNIHLYSVSEASYEFQNANNIGATLNSEGDFTITIPKDYPDGLVPVNFKIASNDINPEDWKVEIGDTEAETGGNCKTNSWFTYKAEVIKRNPVSLLEEGERTYTYTFKLRNVRKNAQKGEKGCFWLKADNFNQGKAKKFEFTYQ</sequence>
<dbReference type="EMBL" id="VZAP01000088">
    <property type="protein sequence ID" value="MQO92390.1"/>
    <property type="molecule type" value="Genomic_DNA"/>
</dbReference>
<organism evidence="2 3">
    <name type="scientific">Segatella copri</name>
    <dbReference type="NCBI Taxonomy" id="165179"/>
    <lineage>
        <taxon>Bacteria</taxon>
        <taxon>Pseudomonadati</taxon>
        <taxon>Bacteroidota</taxon>
        <taxon>Bacteroidia</taxon>
        <taxon>Bacteroidales</taxon>
        <taxon>Prevotellaceae</taxon>
        <taxon>Segatella</taxon>
    </lineage>
</organism>
<evidence type="ECO:0000256" key="1">
    <source>
        <dbReference type="SAM" id="SignalP"/>
    </source>
</evidence>
<reference evidence="3" key="1">
    <citation type="submission" date="2019-09" db="EMBL/GenBank/DDBJ databases">
        <title>Distinct polysaccharide growth profiles of human intestinal Prevotella copri isolates.</title>
        <authorList>
            <person name="Fehlner-Peach H."/>
            <person name="Magnabosco C."/>
            <person name="Raghavan V."/>
            <person name="Scher J.U."/>
            <person name="Tett A."/>
            <person name="Cox L.M."/>
            <person name="Gottsegen C."/>
            <person name="Watters A."/>
            <person name="Wiltshire- Gordon J.D."/>
            <person name="Segata N."/>
            <person name="Bonneau R."/>
            <person name="Littman D.R."/>
        </authorList>
    </citation>
    <scope>NUCLEOTIDE SEQUENCE [LARGE SCALE GENOMIC DNA]</scope>
    <source>
        <strain evidence="3">iAU3127</strain>
    </source>
</reference>
<evidence type="ECO:0008006" key="4">
    <source>
        <dbReference type="Google" id="ProtNLM"/>
    </source>
</evidence>
<gene>
    <name evidence="2" type="ORF">F7D31_06870</name>
</gene>
<dbReference type="AlphaFoldDB" id="A0AA90VJ78"/>
<evidence type="ECO:0000313" key="2">
    <source>
        <dbReference type="EMBL" id="MQO92390.1"/>
    </source>
</evidence>
<feature type="chain" id="PRO_5041733080" description="DUF4906 domain-containing protein" evidence="1">
    <location>
        <begin position="22"/>
        <end position="650"/>
    </location>
</feature>
<feature type="signal peptide" evidence="1">
    <location>
        <begin position="1"/>
        <end position="21"/>
    </location>
</feature>
<dbReference type="PROSITE" id="PS51257">
    <property type="entry name" value="PROKAR_LIPOPROTEIN"/>
    <property type="match status" value="1"/>
</dbReference>
<dbReference type="RefSeq" id="WP_153138234.1">
    <property type="nucleotide sequence ID" value="NZ_VZAP01000088.1"/>
</dbReference>
<dbReference type="Proteomes" id="UP000421283">
    <property type="component" value="Unassembled WGS sequence"/>
</dbReference>
<protein>
    <recommendedName>
        <fullName evidence="4">DUF4906 domain-containing protein</fullName>
    </recommendedName>
</protein>
<evidence type="ECO:0000313" key="3">
    <source>
        <dbReference type="Proteomes" id="UP000421283"/>
    </source>
</evidence>
<keyword evidence="1" id="KW-0732">Signal</keyword>